<dbReference type="RefSeq" id="WP_170054667.1">
    <property type="nucleotide sequence ID" value="NZ_JABBKX010000004.1"/>
</dbReference>
<gene>
    <name evidence="1" type="primary">tcmP</name>
    <name evidence="1" type="ORF">GWK16_14460</name>
</gene>
<comment type="caution">
    <text evidence="1">The sequence shown here is derived from an EMBL/GenBank/DDBJ whole genome shotgun (WGS) entry which is preliminary data.</text>
</comment>
<name>A0A848EGF8_9PROT</name>
<dbReference type="SUPFAM" id="SSF53335">
    <property type="entry name" value="S-adenosyl-L-methionine-dependent methyltransferases"/>
    <property type="match status" value="1"/>
</dbReference>
<reference evidence="1 2" key="1">
    <citation type="submission" date="2020-03" db="EMBL/GenBank/DDBJ databases">
        <authorList>
            <person name="Sun Q."/>
        </authorList>
    </citation>
    <scope>NUCLEOTIDE SEQUENCE [LARGE SCALE GENOMIC DNA]</scope>
    <source>
        <strain evidence="1 2">JC162</strain>
    </source>
</reference>
<dbReference type="InterPro" id="IPR031009">
    <property type="entry name" value="Tcm_partner"/>
</dbReference>
<dbReference type="InterPro" id="IPR029063">
    <property type="entry name" value="SAM-dependent_MTases_sf"/>
</dbReference>
<protein>
    <submittedName>
        <fullName evidence="1">Three-Cys-motif partner protein TcmP</fullName>
    </submittedName>
</protein>
<dbReference type="NCBIfam" id="TIGR04474">
    <property type="entry name" value="tcm_partner"/>
    <property type="match status" value="1"/>
</dbReference>
<dbReference type="EMBL" id="JABBKX010000004">
    <property type="protein sequence ID" value="NMJ42448.1"/>
    <property type="molecule type" value="Genomic_DNA"/>
</dbReference>
<proteinExistence type="predicted"/>
<sequence>MSGEDSSPTVGPWAREKLDALGAYLDFYTKVLKNQGHWVRSTTFVDAFAGAGRARLRRRSDEASADSLLAELDPPPIDAEAEQYIHGSPRVALSIANPFTRYVFIERDPGRVAELEQLRQECGERFRIEVRPGQCDEELDSLLQGDLGRSGHLAVVFLDPFGMQLSWAVIERLAATKRIEVMINFTLGMAIQRVLPRSAELRPGWRETLDRFFGSLDWYGQVYEEKADLLGTKTEKRRDAGQRLLEWYRGRLRAAFGHVSPARLIKNTKGGHLYYLIWAGPHPKGLDGARYILTKGEKLGRTSAS</sequence>
<dbReference type="Proteomes" id="UP000548582">
    <property type="component" value="Unassembled WGS sequence"/>
</dbReference>
<organism evidence="1 2">
    <name type="scientific">Neoroseomonas marina</name>
    <dbReference type="NCBI Taxonomy" id="1232220"/>
    <lineage>
        <taxon>Bacteria</taxon>
        <taxon>Pseudomonadati</taxon>
        <taxon>Pseudomonadota</taxon>
        <taxon>Alphaproteobacteria</taxon>
        <taxon>Acetobacterales</taxon>
        <taxon>Acetobacteraceae</taxon>
        <taxon>Neoroseomonas</taxon>
    </lineage>
</organism>
<dbReference type="AlphaFoldDB" id="A0A848EGF8"/>
<keyword evidence="2" id="KW-1185">Reference proteome</keyword>
<evidence type="ECO:0000313" key="1">
    <source>
        <dbReference type="EMBL" id="NMJ42448.1"/>
    </source>
</evidence>
<evidence type="ECO:0000313" key="2">
    <source>
        <dbReference type="Proteomes" id="UP000548582"/>
    </source>
</evidence>
<accession>A0A848EGF8</accession>